<dbReference type="Proteomes" id="UP000295210">
    <property type="component" value="Unassembled WGS sequence"/>
</dbReference>
<reference evidence="7 8" key="1">
    <citation type="submission" date="2019-03" db="EMBL/GenBank/DDBJ databases">
        <title>Genomic Encyclopedia of Type Strains, Phase IV (KMG-IV): sequencing the most valuable type-strain genomes for metagenomic binning, comparative biology and taxonomic classification.</title>
        <authorList>
            <person name="Goeker M."/>
        </authorList>
    </citation>
    <scope>NUCLEOTIDE SEQUENCE [LARGE SCALE GENOMIC DNA]</scope>
    <source>
        <strain evidence="7 8">DSM 103428</strain>
    </source>
</reference>
<comment type="similarity">
    <text evidence="2">Belongs to the UPF0014 family.</text>
</comment>
<evidence type="ECO:0000256" key="4">
    <source>
        <dbReference type="ARBA" id="ARBA00022989"/>
    </source>
</evidence>
<dbReference type="PANTHER" id="PTHR30028">
    <property type="entry name" value="UPF0014 INNER MEMBRANE PROTEIN YBBM-RELATED"/>
    <property type="match status" value="1"/>
</dbReference>
<evidence type="ECO:0000256" key="3">
    <source>
        <dbReference type="ARBA" id="ARBA00022692"/>
    </source>
</evidence>
<keyword evidence="8" id="KW-1185">Reference proteome</keyword>
<feature type="transmembrane region" description="Helical" evidence="6">
    <location>
        <begin position="194"/>
        <end position="214"/>
    </location>
</feature>
<comment type="caution">
    <text evidence="7">The sequence shown here is derived from an EMBL/GenBank/DDBJ whole genome shotgun (WGS) entry which is preliminary data.</text>
</comment>
<proteinExistence type="inferred from homology"/>
<gene>
    <name evidence="7" type="ORF">C7378_0976</name>
</gene>
<evidence type="ECO:0000256" key="6">
    <source>
        <dbReference type="SAM" id="Phobius"/>
    </source>
</evidence>
<comment type="subcellular location">
    <subcellularLocation>
        <location evidence="1">Membrane</location>
        <topology evidence="1">Multi-pass membrane protein</topology>
    </subcellularLocation>
</comment>
<evidence type="ECO:0000313" key="7">
    <source>
        <dbReference type="EMBL" id="TCK75972.1"/>
    </source>
</evidence>
<feature type="transmembrane region" description="Helical" evidence="6">
    <location>
        <begin position="220"/>
        <end position="241"/>
    </location>
</feature>
<evidence type="ECO:0000313" key="8">
    <source>
        <dbReference type="Proteomes" id="UP000295210"/>
    </source>
</evidence>
<keyword evidence="4 6" id="KW-1133">Transmembrane helix</keyword>
<dbReference type="GO" id="GO:0005886">
    <property type="term" value="C:plasma membrane"/>
    <property type="evidence" value="ECO:0007669"/>
    <property type="project" value="TreeGrafter"/>
</dbReference>
<dbReference type="PANTHER" id="PTHR30028:SF0">
    <property type="entry name" value="PROTEIN ALUMINUM SENSITIVE 3"/>
    <property type="match status" value="1"/>
</dbReference>
<dbReference type="AlphaFoldDB" id="A0A4R1LC62"/>
<evidence type="ECO:0000256" key="1">
    <source>
        <dbReference type="ARBA" id="ARBA00004141"/>
    </source>
</evidence>
<protein>
    <submittedName>
        <fullName evidence="7">Putative ABC transport system permease protein</fullName>
    </submittedName>
</protein>
<sequence length="259" mass="27489">MLEHFFHTQLSLGLAECVVAALTALSVMLLASRRAPGLFRELPIAQLRGVVQIVAVGAGLAFLLHGPQWTSLLVLAGMMLAAASIVRKRARGIPRAYLLALTAIACGAGAVLAVMIVFGVIPLKITMLVPVGSMVIANTMNTQSLFLDRLRGEVSSHTGEIESALALGAASETALLPYLRAAFRASLIPSMDNIRSLGIVWIPGIMAGMVLSGASPVYAALYQFVVLSVIFSAAALTCYVASQMVTRRIFNEQEQLVLR</sequence>
<feature type="transmembrane region" description="Helical" evidence="6">
    <location>
        <begin position="44"/>
        <end position="63"/>
    </location>
</feature>
<accession>A0A4R1LC62</accession>
<keyword evidence="3 6" id="KW-0812">Transmembrane</keyword>
<evidence type="ECO:0000256" key="5">
    <source>
        <dbReference type="ARBA" id="ARBA00023136"/>
    </source>
</evidence>
<dbReference type="RefSeq" id="WP_131992409.1">
    <property type="nucleotide sequence ID" value="NZ_SMGK01000001.1"/>
</dbReference>
<feature type="transmembrane region" description="Helical" evidence="6">
    <location>
        <begin position="12"/>
        <end position="32"/>
    </location>
</feature>
<feature type="transmembrane region" description="Helical" evidence="6">
    <location>
        <begin position="69"/>
        <end position="86"/>
    </location>
</feature>
<dbReference type="OrthoDB" id="9791807at2"/>
<evidence type="ECO:0000256" key="2">
    <source>
        <dbReference type="ARBA" id="ARBA00005268"/>
    </source>
</evidence>
<name>A0A4R1LC62_9BACT</name>
<organism evidence="7 8">
    <name type="scientific">Acidipila rosea</name>
    <dbReference type="NCBI Taxonomy" id="768535"/>
    <lineage>
        <taxon>Bacteria</taxon>
        <taxon>Pseudomonadati</taxon>
        <taxon>Acidobacteriota</taxon>
        <taxon>Terriglobia</taxon>
        <taxon>Terriglobales</taxon>
        <taxon>Acidobacteriaceae</taxon>
        <taxon>Acidipila</taxon>
    </lineage>
</organism>
<feature type="transmembrane region" description="Helical" evidence="6">
    <location>
        <begin position="98"/>
        <end position="121"/>
    </location>
</feature>
<keyword evidence="5 6" id="KW-0472">Membrane</keyword>
<dbReference type="EMBL" id="SMGK01000001">
    <property type="protein sequence ID" value="TCK75972.1"/>
    <property type="molecule type" value="Genomic_DNA"/>
</dbReference>
<dbReference type="Pfam" id="PF03649">
    <property type="entry name" value="UPF0014"/>
    <property type="match status" value="1"/>
</dbReference>
<dbReference type="InterPro" id="IPR005226">
    <property type="entry name" value="UPF0014_fam"/>
</dbReference>
<feature type="transmembrane region" description="Helical" evidence="6">
    <location>
        <begin position="127"/>
        <end position="147"/>
    </location>
</feature>